<keyword evidence="1" id="KW-0732">Signal</keyword>
<keyword evidence="9" id="KW-1185">Reference proteome</keyword>
<feature type="domain" description="Ig-like" evidence="7">
    <location>
        <begin position="27"/>
        <end position="118"/>
    </location>
</feature>
<keyword evidence="5" id="KW-1279">T cell receptor</keyword>
<evidence type="ECO:0000256" key="1">
    <source>
        <dbReference type="ARBA" id="ARBA00022729"/>
    </source>
</evidence>
<dbReference type="PANTHER" id="PTHR19367">
    <property type="entry name" value="T-CELL RECEPTOR ALPHA CHAIN V REGION"/>
    <property type="match status" value="1"/>
</dbReference>
<keyword evidence="6" id="KW-0472">Membrane</keyword>
<dbReference type="GeneTree" id="ENSGT01030000234557"/>
<dbReference type="SMART" id="SM00406">
    <property type="entry name" value="IGv"/>
    <property type="match status" value="2"/>
</dbReference>
<keyword evidence="5" id="KW-0391">Immunity</keyword>
<proteinExistence type="predicted"/>
<feature type="transmembrane region" description="Helical" evidence="6">
    <location>
        <begin position="227"/>
        <end position="250"/>
    </location>
</feature>
<keyword evidence="4" id="KW-0393">Immunoglobulin domain</keyword>
<dbReference type="PANTHER" id="PTHR19367:SF18">
    <property type="entry name" value="T CELL RECEPTOR ALPHA VARIABLE 16"/>
    <property type="match status" value="1"/>
</dbReference>
<dbReference type="CDD" id="cd00099">
    <property type="entry name" value="IgV"/>
    <property type="match status" value="1"/>
</dbReference>
<reference evidence="8" key="4">
    <citation type="submission" date="2025-08" db="UniProtKB">
        <authorList>
            <consortium name="Ensembl"/>
        </authorList>
    </citation>
    <scope>IDENTIFICATION</scope>
</reference>
<evidence type="ECO:0000256" key="2">
    <source>
        <dbReference type="ARBA" id="ARBA00023130"/>
    </source>
</evidence>
<sequence>PTLPLYQLLSHWKNGEERVANAISVQPSQMEVSVGEGQTANMSCTYSADFTDVLMYWYLQYPGDPPLYTRRHNYGGDTFSAEFAKQRFSTNLDTNTKRYSLTLFPVALSDMATYYCAIRLTVFCRTPRSCLSGLTQGDSVTQKVASVTGKEGGSVTIDCHDDTSLSDYYLHWYREQQERQPQYMLKKYSNGNTYKADFAEKRFSVELQTSTKSCCLTIFLLELSDSAVYYCAGNLLLVCFFSVNKFFLKIMVINWSLNPRKLVGHCCAYLAATIHSLYIVNFMPNANHYYITVIIIPPVGALGSRITRI</sequence>
<dbReference type="SUPFAM" id="SSF48726">
    <property type="entry name" value="Immunoglobulin"/>
    <property type="match status" value="2"/>
</dbReference>
<evidence type="ECO:0000256" key="4">
    <source>
        <dbReference type="ARBA" id="ARBA00023319"/>
    </source>
</evidence>
<evidence type="ECO:0000313" key="9">
    <source>
        <dbReference type="Proteomes" id="UP000314986"/>
    </source>
</evidence>
<reference evidence="9" key="3">
    <citation type="journal article" date="2014" name="Nature">
        <title>Elephant shark genome provides unique insights into gnathostome evolution.</title>
        <authorList>
            <consortium name="International Elephant Shark Genome Sequencing Consortium"/>
            <person name="Venkatesh B."/>
            <person name="Lee A.P."/>
            <person name="Ravi V."/>
            <person name="Maurya A.K."/>
            <person name="Lian M.M."/>
            <person name="Swann J.B."/>
            <person name="Ohta Y."/>
            <person name="Flajnik M.F."/>
            <person name="Sutoh Y."/>
            <person name="Kasahara M."/>
            <person name="Hoon S."/>
            <person name="Gangu V."/>
            <person name="Roy S.W."/>
            <person name="Irimia M."/>
            <person name="Korzh V."/>
            <person name="Kondrychyn I."/>
            <person name="Lim Z.W."/>
            <person name="Tay B.H."/>
            <person name="Tohari S."/>
            <person name="Kong K.W."/>
            <person name="Ho S."/>
            <person name="Lorente-Galdos B."/>
            <person name="Quilez J."/>
            <person name="Marques-Bonet T."/>
            <person name="Raney B.J."/>
            <person name="Ingham P.W."/>
            <person name="Tay A."/>
            <person name="Hillier L.W."/>
            <person name="Minx P."/>
            <person name="Boehm T."/>
            <person name="Wilson R.K."/>
            <person name="Brenner S."/>
            <person name="Warren W.C."/>
        </authorList>
    </citation>
    <scope>NUCLEOTIDE SEQUENCE [LARGE SCALE GENOMIC DNA]</scope>
</reference>
<reference evidence="8" key="5">
    <citation type="submission" date="2025-09" db="UniProtKB">
        <authorList>
            <consortium name="Ensembl"/>
        </authorList>
    </citation>
    <scope>IDENTIFICATION</scope>
</reference>
<dbReference type="InterPro" id="IPR051287">
    <property type="entry name" value="TCR_variable_region"/>
</dbReference>
<keyword evidence="2" id="KW-1064">Adaptive immunity</keyword>
<evidence type="ECO:0000256" key="5">
    <source>
        <dbReference type="ARBA" id="ARBA00043266"/>
    </source>
</evidence>
<dbReference type="PROSITE" id="PS50835">
    <property type="entry name" value="IG_LIKE"/>
    <property type="match status" value="2"/>
</dbReference>
<keyword evidence="6" id="KW-1133">Transmembrane helix</keyword>
<reference evidence="9" key="2">
    <citation type="journal article" date="2007" name="PLoS Biol.">
        <title>Survey sequencing and comparative analysis of the elephant shark (Callorhinchus milii) genome.</title>
        <authorList>
            <person name="Venkatesh B."/>
            <person name="Kirkness E.F."/>
            <person name="Loh Y.H."/>
            <person name="Halpern A.L."/>
            <person name="Lee A.P."/>
            <person name="Johnson J."/>
            <person name="Dandona N."/>
            <person name="Viswanathan L.D."/>
            <person name="Tay A."/>
            <person name="Venter J.C."/>
            <person name="Strausberg R.L."/>
            <person name="Brenner S."/>
        </authorList>
    </citation>
    <scope>NUCLEOTIDE SEQUENCE [LARGE SCALE GENOMIC DNA]</scope>
</reference>
<dbReference type="InterPro" id="IPR007110">
    <property type="entry name" value="Ig-like_dom"/>
</dbReference>
<feature type="domain" description="Ig-like" evidence="7">
    <location>
        <begin position="127"/>
        <end position="231"/>
    </location>
</feature>
<reference evidence="9" key="1">
    <citation type="journal article" date="2006" name="Science">
        <title>Ancient noncoding elements conserved in the human genome.</title>
        <authorList>
            <person name="Venkatesh B."/>
            <person name="Kirkness E.F."/>
            <person name="Loh Y.H."/>
            <person name="Halpern A.L."/>
            <person name="Lee A.P."/>
            <person name="Johnson J."/>
            <person name="Dandona N."/>
            <person name="Viswanathan L.D."/>
            <person name="Tay A."/>
            <person name="Venter J.C."/>
            <person name="Strausberg R.L."/>
            <person name="Brenner S."/>
        </authorList>
    </citation>
    <scope>NUCLEOTIDE SEQUENCE [LARGE SCALE GENOMIC DNA]</scope>
</reference>
<dbReference type="GO" id="GO:0002250">
    <property type="term" value="P:adaptive immune response"/>
    <property type="evidence" value="ECO:0007669"/>
    <property type="project" value="UniProtKB-KW"/>
</dbReference>
<protein>
    <recommendedName>
        <fullName evidence="7">Ig-like domain-containing protein</fullName>
    </recommendedName>
</protein>
<keyword evidence="6" id="KW-0812">Transmembrane</keyword>
<keyword evidence="3" id="KW-0675">Receptor</keyword>
<dbReference type="InterPro" id="IPR013783">
    <property type="entry name" value="Ig-like_fold"/>
</dbReference>
<feature type="transmembrane region" description="Helical" evidence="6">
    <location>
        <begin position="262"/>
        <end position="283"/>
    </location>
</feature>
<dbReference type="InParanoid" id="A0A4W3GG34"/>
<dbReference type="Gene3D" id="2.60.40.10">
    <property type="entry name" value="Immunoglobulins"/>
    <property type="match status" value="2"/>
</dbReference>
<organism evidence="8 9">
    <name type="scientific">Callorhinchus milii</name>
    <name type="common">Ghost shark</name>
    <dbReference type="NCBI Taxonomy" id="7868"/>
    <lineage>
        <taxon>Eukaryota</taxon>
        <taxon>Metazoa</taxon>
        <taxon>Chordata</taxon>
        <taxon>Craniata</taxon>
        <taxon>Vertebrata</taxon>
        <taxon>Chondrichthyes</taxon>
        <taxon>Holocephali</taxon>
        <taxon>Chimaeriformes</taxon>
        <taxon>Callorhinchidae</taxon>
        <taxon>Callorhinchus</taxon>
    </lineage>
</organism>
<dbReference type="InterPro" id="IPR003599">
    <property type="entry name" value="Ig_sub"/>
</dbReference>
<dbReference type="AlphaFoldDB" id="A0A4W3GG34"/>
<evidence type="ECO:0000259" key="7">
    <source>
        <dbReference type="PROSITE" id="PS50835"/>
    </source>
</evidence>
<dbReference type="InterPro" id="IPR013106">
    <property type="entry name" value="Ig_V-set"/>
</dbReference>
<evidence type="ECO:0000256" key="3">
    <source>
        <dbReference type="ARBA" id="ARBA00023170"/>
    </source>
</evidence>
<evidence type="ECO:0000313" key="8">
    <source>
        <dbReference type="Ensembl" id="ENSCMIP00000002346.1"/>
    </source>
</evidence>
<dbReference type="Ensembl" id="ENSCMIT00000002430.1">
    <property type="protein sequence ID" value="ENSCMIP00000002346.1"/>
    <property type="gene ID" value="ENSCMIG00000001388.1"/>
</dbReference>
<dbReference type="OMA" id="LYRICIC"/>
<feature type="transmembrane region" description="Helical" evidence="6">
    <location>
        <begin position="289"/>
        <end position="307"/>
    </location>
</feature>
<dbReference type="SMART" id="SM00409">
    <property type="entry name" value="IG"/>
    <property type="match status" value="2"/>
</dbReference>
<dbReference type="GO" id="GO:0042101">
    <property type="term" value="C:T cell receptor complex"/>
    <property type="evidence" value="ECO:0007669"/>
    <property type="project" value="UniProtKB-KW"/>
</dbReference>
<dbReference type="InterPro" id="IPR036179">
    <property type="entry name" value="Ig-like_dom_sf"/>
</dbReference>
<name>A0A4W3GG34_CALMI</name>
<dbReference type="Proteomes" id="UP000314986">
    <property type="component" value="Unassembled WGS sequence"/>
</dbReference>
<accession>A0A4W3GG34</accession>
<dbReference type="Pfam" id="PF07686">
    <property type="entry name" value="V-set"/>
    <property type="match status" value="2"/>
</dbReference>
<evidence type="ECO:0000256" key="6">
    <source>
        <dbReference type="SAM" id="Phobius"/>
    </source>
</evidence>